<feature type="domain" description="HTH myb-type" evidence="8">
    <location>
        <begin position="37"/>
        <end position="90"/>
    </location>
</feature>
<comment type="caution">
    <text evidence="9">The sequence shown here is derived from an EMBL/GenBank/DDBJ whole genome shotgun (WGS) entry which is preliminary data.</text>
</comment>
<dbReference type="PANTHER" id="PTHR46621">
    <property type="entry name" value="SNRNA-ACTIVATING PROTEIN COMPLEX SUBUNIT 4"/>
    <property type="match status" value="1"/>
</dbReference>
<feature type="domain" description="Myb-like" evidence="7">
    <location>
        <begin position="205"/>
        <end position="255"/>
    </location>
</feature>
<feature type="domain" description="Myb-like" evidence="7">
    <location>
        <begin position="87"/>
        <end position="126"/>
    </location>
</feature>
<dbReference type="GO" id="GO:0000978">
    <property type="term" value="F:RNA polymerase II cis-regulatory region sequence-specific DNA binding"/>
    <property type="evidence" value="ECO:0007669"/>
    <property type="project" value="TreeGrafter"/>
</dbReference>
<dbReference type="InterPro" id="IPR017930">
    <property type="entry name" value="Myb_dom"/>
</dbReference>
<dbReference type="InterPro" id="IPR009057">
    <property type="entry name" value="Homeodomain-like_sf"/>
</dbReference>
<evidence type="ECO:0000259" key="7">
    <source>
        <dbReference type="PROSITE" id="PS50090"/>
    </source>
</evidence>
<reference evidence="9" key="1">
    <citation type="submission" date="2022-12" db="EMBL/GenBank/DDBJ databases">
        <title>Draft genome assemblies for two species of Escallonia (Escalloniales).</title>
        <authorList>
            <person name="Chanderbali A."/>
            <person name="Dervinis C."/>
            <person name="Anghel I."/>
            <person name="Soltis D."/>
            <person name="Soltis P."/>
            <person name="Zapata F."/>
        </authorList>
    </citation>
    <scope>NUCLEOTIDE SEQUENCE</scope>
    <source>
        <strain evidence="9">UCBG64.0493</strain>
        <tissue evidence="9">Leaf</tissue>
    </source>
</reference>
<protein>
    <submittedName>
        <fullName evidence="9">Uncharacterized protein</fullName>
    </submittedName>
</protein>
<organism evidence="9 10">
    <name type="scientific">Escallonia herrerae</name>
    <dbReference type="NCBI Taxonomy" id="1293975"/>
    <lineage>
        <taxon>Eukaryota</taxon>
        <taxon>Viridiplantae</taxon>
        <taxon>Streptophyta</taxon>
        <taxon>Embryophyta</taxon>
        <taxon>Tracheophyta</taxon>
        <taxon>Spermatophyta</taxon>
        <taxon>Magnoliopsida</taxon>
        <taxon>eudicotyledons</taxon>
        <taxon>Gunneridae</taxon>
        <taxon>Pentapetalae</taxon>
        <taxon>asterids</taxon>
        <taxon>campanulids</taxon>
        <taxon>Escalloniales</taxon>
        <taxon>Escalloniaceae</taxon>
        <taxon>Escallonia</taxon>
    </lineage>
</organism>
<name>A0AA88WTN8_9ASTE</name>
<dbReference type="GO" id="GO:0042795">
    <property type="term" value="P:snRNA transcription by RNA polymerase II"/>
    <property type="evidence" value="ECO:0007669"/>
    <property type="project" value="TreeGrafter"/>
</dbReference>
<dbReference type="SMART" id="SM00717">
    <property type="entry name" value="SANT"/>
    <property type="match status" value="4"/>
</dbReference>
<dbReference type="Pfam" id="PF13921">
    <property type="entry name" value="Myb_DNA-bind_6"/>
    <property type="match status" value="1"/>
</dbReference>
<dbReference type="GO" id="GO:0042796">
    <property type="term" value="P:snRNA transcription by RNA polymerase III"/>
    <property type="evidence" value="ECO:0007669"/>
    <property type="project" value="TreeGrafter"/>
</dbReference>
<keyword evidence="5" id="KW-0539">Nucleus</keyword>
<evidence type="ECO:0000256" key="4">
    <source>
        <dbReference type="ARBA" id="ARBA00023163"/>
    </source>
</evidence>
<dbReference type="Pfam" id="PF00249">
    <property type="entry name" value="Myb_DNA-binding"/>
    <property type="match status" value="2"/>
</dbReference>
<gene>
    <name evidence="9" type="ORF">RJ639_034721</name>
</gene>
<evidence type="ECO:0000256" key="3">
    <source>
        <dbReference type="ARBA" id="ARBA00023125"/>
    </source>
</evidence>
<feature type="domain" description="Myb-like" evidence="7">
    <location>
        <begin position="38"/>
        <end position="86"/>
    </location>
</feature>
<keyword evidence="10" id="KW-1185">Reference proteome</keyword>
<dbReference type="InterPro" id="IPR051575">
    <property type="entry name" value="Myb-like_DNA-bd"/>
</dbReference>
<evidence type="ECO:0000256" key="2">
    <source>
        <dbReference type="ARBA" id="ARBA00023015"/>
    </source>
</evidence>
<keyword evidence="4" id="KW-0804">Transcription</keyword>
<evidence type="ECO:0000256" key="5">
    <source>
        <dbReference type="ARBA" id="ARBA00023242"/>
    </source>
</evidence>
<dbReference type="Gene3D" id="1.10.10.60">
    <property type="entry name" value="Homeodomain-like"/>
    <property type="match status" value="4"/>
</dbReference>
<dbReference type="AlphaFoldDB" id="A0AA88WTN8"/>
<dbReference type="Proteomes" id="UP001188597">
    <property type="component" value="Unassembled WGS sequence"/>
</dbReference>
<feature type="region of interest" description="Disordered" evidence="6">
    <location>
        <begin position="565"/>
        <end position="589"/>
    </location>
</feature>
<feature type="domain" description="HTH myb-type" evidence="8">
    <location>
        <begin position="211"/>
        <end position="259"/>
    </location>
</feature>
<evidence type="ECO:0000313" key="9">
    <source>
        <dbReference type="EMBL" id="KAK3033921.1"/>
    </source>
</evidence>
<dbReference type="GO" id="GO:0019185">
    <property type="term" value="C:snRNA-activating protein complex"/>
    <property type="evidence" value="ECO:0007669"/>
    <property type="project" value="TreeGrafter"/>
</dbReference>
<dbReference type="EMBL" id="JAVXUP010000218">
    <property type="protein sequence ID" value="KAK3033921.1"/>
    <property type="molecule type" value="Genomic_DNA"/>
</dbReference>
<feature type="compositionally biased region" description="Low complexity" evidence="6">
    <location>
        <begin position="373"/>
        <end position="386"/>
    </location>
</feature>
<dbReference type="PROSITE" id="PS51294">
    <property type="entry name" value="HTH_MYB"/>
    <property type="match status" value="3"/>
</dbReference>
<proteinExistence type="predicted"/>
<dbReference type="PROSITE" id="PS50090">
    <property type="entry name" value="MYB_LIKE"/>
    <property type="match status" value="4"/>
</dbReference>
<sequence length="752" mass="84302">MVCGKLWFTKQTGSSIKVVELLEEAGIMWRNCEDLLINRHPWTKMEDKFLLQIVQKRGISNWIEIAVSLGTNRTPFQCLARYQRSLNASILKSEWTVEDDDKLCTAVAAFGESDWQRVASTMEGRTASSNGAGEVAVEVLLKCKCIWLKTLHPTRQRVGTWTPDEDKRLKVAVMLFGAKNWRKIAIYVPGRTHVQCRERWVNCLDPALNLGKWSKEEDSRLKEAIFELGYCWSKVAACVPPRTDSQCRRRWKYLCPHEVPLLQAARKVQKAALIANFVDRESERPALGPKDFLPLPMIDSIPESRKVVASEKQTRKLGFVRKTRSKRPTREGLVCAQKISRLANGTDDENFGSGDDIKRMKQVKYARLKSRKSTSSSSPLPGTTLLDITNGEDTGACDEDAHRSNRNASGRRKRKSRDKKETKDTDNGVGYNAILKRRTSKSVSVESEASETVSTEVGAFGDNDVTKNGRAFNLRKERSSNLYEEVEVNTSFKEFKAFCGDDSISSFLTKRMMEAKLCAKNKNTDPTADEAFDQTDDQTNVIDTQVAFIPPAPCTTLVRRTSGEGVVTSGGYKNASSEERAPRCSTPDISDNPNSRAFVICRRNRPQRTRTDDTGEETLRNQLPEIEDGDDLTLASFIKQSGKYQVSTSFPAMVSKPCPKRCGRRNIVKGSKRIPLSWTCSTFEISQNGSSSLSSILGLKRAQRSRAGEGLCSYQISEELDRDGMPLTFFCNKFKKRRFGNANSGNLASSPL</sequence>
<evidence type="ECO:0000259" key="8">
    <source>
        <dbReference type="PROSITE" id="PS51294"/>
    </source>
</evidence>
<evidence type="ECO:0000256" key="6">
    <source>
        <dbReference type="SAM" id="MobiDB-lite"/>
    </source>
</evidence>
<feature type="domain" description="HTH myb-type" evidence="8">
    <location>
        <begin position="152"/>
        <end position="208"/>
    </location>
</feature>
<keyword evidence="3" id="KW-0238">DNA-binding</keyword>
<dbReference type="PANTHER" id="PTHR46621:SF1">
    <property type="entry name" value="SNRNA-ACTIVATING PROTEIN COMPLEX SUBUNIT 4"/>
    <property type="match status" value="1"/>
</dbReference>
<keyword evidence="2" id="KW-0805">Transcription regulation</keyword>
<feature type="region of interest" description="Disordered" evidence="6">
    <location>
        <begin position="368"/>
        <end position="433"/>
    </location>
</feature>
<evidence type="ECO:0000313" key="10">
    <source>
        <dbReference type="Proteomes" id="UP001188597"/>
    </source>
</evidence>
<dbReference type="GO" id="GO:0005634">
    <property type="term" value="C:nucleus"/>
    <property type="evidence" value="ECO:0007669"/>
    <property type="project" value="UniProtKB-SubCell"/>
</dbReference>
<dbReference type="GO" id="GO:0001006">
    <property type="term" value="F:RNA polymerase III type 3 promoter sequence-specific DNA binding"/>
    <property type="evidence" value="ECO:0007669"/>
    <property type="project" value="TreeGrafter"/>
</dbReference>
<comment type="subcellular location">
    <subcellularLocation>
        <location evidence="1">Nucleus</location>
    </subcellularLocation>
</comment>
<feature type="domain" description="Myb-like" evidence="7">
    <location>
        <begin position="153"/>
        <end position="204"/>
    </location>
</feature>
<evidence type="ECO:0000256" key="1">
    <source>
        <dbReference type="ARBA" id="ARBA00004123"/>
    </source>
</evidence>
<accession>A0AA88WTN8</accession>
<dbReference type="CDD" id="cd00167">
    <property type="entry name" value="SANT"/>
    <property type="match status" value="4"/>
</dbReference>
<dbReference type="SUPFAM" id="SSF46689">
    <property type="entry name" value="Homeodomain-like"/>
    <property type="match status" value="2"/>
</dbReference>
<dbReference type="InterPro" id="IPR001005">
    <property type="entry name" value="SANT/Myb"/>
</dbReference>
<dbReference type="FunFam" id="1.10.10.60:FF:000016">
    <property type="entry name" value="Transcriptional activator Myb isoform A"/>
    <property type="match status" value="1"/>
</dbReference>